<feature type="domain" description="Multidrug resistance protein MdtA-like barrel-sandwich hybrid" evidence="5">
    <location>
        <begin position="88"/>
        <end position="213"/>
    </location>
</feature>
<evidence type="ECO:0000256" key="2">
    <source>
        <dbReference type="ARBA" id="ARBA00009477"/>
    </source>
</evidence>
<comment type="similarity">
    <text evidence="2">Belongs to the membrane fusion protein (MFP) (TC 8.A.1) family.</text>
</comment>
<dbReference type="PANTHER" id="PTHR30469:SF15">
    <property type="entry name" value="HLYD FAMILY OF SECRETION PROTEINS"/>
    <property type="match status" value="1"/>
</dbReference>
<dbReference type="PANTHER" id="PTHR30469">
    <property type="entry name" value="MULTIDRUG RESISTANCE PROTEIN MDTA"/>
    <property type="match status" value="1"/>
</dbReference>
<dbReference type="Gene3D" id="2.40.50.100">
    <property type="match status" value="1"/>
</dbReference>
<dbReference type="OrthoDB" id="9806939at2"/>
<dbReference type="Proteomes" id="UP000220133">
    <property type="component" value="Chromosome"/>
</dbReference>
<dbReference type="InterPro" id="IPR006143">
    <property type="entry name" value="RND_pump_MFP"/>
</dbReference>
<dbReference type="RefSeq" id="WP_098192542.1">
    <property type="nucleotide sequence ID" value="NZ_CP023777.1"/>
</dbReference>
<dbReference type="AlphaFoldDB" id="A0A291QQI7"/>
<feature type="coiled-coil region" evidence="4">
    <location>
        <begin position="26"/>
        <end position="53"/>
    </location>
</feature>
<dbReference type="SUPFAM" id="SSF111369">
    <property type="entry name" value="HlyD-like secretion proteins"/>
    <property type="match status" value="1"/>
</dbReference>
<dbReference type="Gene3D" id="2.40.30.170">
    <property type="match status" value="1"/>
</dbReference>
<feature type="domain" description="Multidrug resistance protein MdtA-like C-terminal permuted SH3" evidence="7">
    <location>
        <begin position="296"/>
        <end position="359"/>
    </location>
</feature>
<sequence length="369" mass="40359">MNKSYYLLPVLALSIAACGGGGNNQRAKDSLKLVELKKEVADLEAKLKEGDTSKTVKMKNVQVASVSDTTFYHYIDVQGSVDARENVQVSTRSQGGVITAIYVKEGQYVKKGQVLAQIDDQVQRAGIEELKTQLQLAEDLYRKQANLWSQKIGSEVQYLNAKNQKEALEKKLTTMKEQLALNQIVSPINGTVDAVIAKLGDIASPAVPAFRVVNTNDLKVVANIAETFAAKVKTGDQVVVSFPDINKEIHTKIGFASKTIDPISRTIKVEIPLANTAELRPNMIAHIKIIDYKAADAIVIPVNVIQYSLGKPYVMIIYKEGDKLVAGRKTVELGRTYDDKAEIISGLKVGEQIVTTGYQGLNEGDQVQL</sequence>
<dbReference type="GO" id="GO:0015562">
    <property type="term" value="F:efflux transmembrane transporter activity"/>
    <property type="evidence" value="ECO:0007669"/>
    <property type="project" value="TreeGrafter"/>
</dbReference>
<evidence type="ECO:0000259" key="6">
    <source>
        <dbReference type="Pfam" id="PF25954"/>
    </source>
</evidence>
<evidence type="ECO:0000256" key="4">
    <source>
        <dbReference type="SAM" id="Coils"/>
    </source>
</evidence>
<keyword evidence="9" id="KW-1185">Reference proteome</keyword>
<dbReference type="InterPro" id="IPR058792">
    <property type="entry name" value="Beta-barrel_RND_2"/>
</dbReference>
<comment type="subcellular location">
    <subcellularLocation>
        <location evidence="1">Cell envelope</location>
    </subcellularLocation>
</comment>
<dbReference type="KEGG" id="cbae:COR50_02655"/>
<evidence type="ECO:0000256" key="1">
    <source>
        <dbReference type="ARBA" id="ARBA00004196"/>
    </source>
</evidence>
<dbReference type="Pfam" id="PF25954">
    <property type="entry name" value="Beta-barrel_RND_2"/>
    <property type="match status" value="1"/>
</dbReference>
<feature type="coiled-coil region" evidence="4">
    <location>
        <begin position="127"/>
        <end position="178"/>
    </location>
</feature>
<dbReference type="PROSITE" id="PS51257">
    <property type="entry name" value="PROKAR_LIPOPROTEIN"/>
    <property type="match status" value="1"/>
</dbReference>
<reference evidence="8 9" key="1">
    <citation type="submission" date="2017-10" db="EMBL/GenBank/DDBJ databases">
        <title>Paenichitinophaga pekingensis gen. nov., sp. nov., isolated from activated sludge.</title>
        <authorList>
            <person name="Jin D."/>
            <person name="Kong X."/>
            <person name="Deng Y."/>
            <person name="Bai Z."/>
        </authorList>
    </citation>
    <scope>NUCLEOTIDE SEQUENCE [LARGE SCALE GENOMIC DNA]</scope>
    <source>
        <strain evidence="8 9">13</strain>
    </source>
</reference>
<proteinExistence type="inferred from homology"/>
<accession>A0A291QQI7</accession>
<dbReference type="GO" id="GO:1990281">
    <property type="term" value="C:efflux pump complex"/>
    <property type="evidence" value="ECO:0007669"/>
    <property type="project" value="TreeGrafter"/>
</dbReference>
<name>A0A291QQI7_9BACT</name>
<evidence type="ECO:0000259" key="5">
    <source>
        <dbReference type="Pfam" id="PF25917"/>
    </source>
</evidence>
<dbReference type="Pfam" id="PF25967">
    <property type="entry name" value="RND-MFP_C"/>
    <property type="match status" value="1"/>
</dbReference>
<feature type="domain" description="CusB-like beta-barrel" evidence="6">
    <location>
        <begin position="220"/>
        <end position="289"/>
    </location>
</feature>
<dbReference type="InterPro" id="IPR058627">
    <property type="entry name" value="MdtA-like_C"/>
</dbReference>
<dbReference type="NCBIfam" id="TIGR01730">
    <property type="entry name" value="RND_mfp"/>
    <property type="match status" value="1"/>
</dbReference>
<dbReference type="InterPro" id="IPR058625">
    <property type="entry name" value="MdtA-like_BSH"/>
</dbReference>
<dbReference type="Pfam" id="PF25917">
    <property type="entry name" value="BSH_RND"/>
    <property type="match status" value="1"/>
</dbReference>
<evidence type="ECO:0000313" key="8">
    <source>
        <dbReference type="EMBL" id="ATL46153.1"/>
    </source>
</evidence>
<keyword evidence="4" id="KW-0175">Coiled coil</keyword>
<gene>
    <name evidence="8" type="ORF">COR50_02655</name>
</gene>
<organism evidence="8 9">
    <name type="scientific">Chitinophaga caeni</name>
    <dbReference type="NCBI Taxonomy" id="2029983"/>
    <lineage>
        <taxon>Bacteria</taxon>
        <taxon>Pseudomonadati</taxon>
        <taxon>Bacteroidota</taxon>
        <taxon>Chitinophagia</taxon>
        <taxon>Chitinophagales</taxon>
        <taxon>Chitinophagaceae</taxon>
        <taxon>Chitinophaga</taxon>
    </lineage>
</organism>
<evidence type="ECO:0000259" key="7">
    <source>
        <dbReference type="Pfam" id="PF25967"/>
    </source>
</evidence>
<dbReference type="Gene3D" id="2.40.420.20">
    <property type="match status" value="1"/>
</dbReference>
<evidence type="ECO:0000313" key="9">
    <source>
        <dbReference type="Proteomes" id="UP000220133"/>
    </source>
</evidence>
<protein>
    <submittedName>
        <fullName evidence="8">Efflux transporter periplasmic adaptor subunit</fullName>
    </submittedName>
</protein>
<keyword evidence="3" id="KW-0813">Transport</keyword>
<evidence type="ECO:0000256" key="3">
    <source>
        <dbReference type="ARBA" id="ARBA00022448"/>
    </source>
</evidence>
<dbReference type="EMBL" id="CP023777">
    <property type="protein sequence ID" value="ATL46153.1"/>
    <property type="molecule type" value="Genomic_DNA"/>
</dbReference>
<dbReference type="Gene3D" id="1.10.287.470">
    <property type="entry name" value="Helix hairpin bin"/>
    <property type="match status" value="1"/>
</dbReference>